<keyword evidence="1" id="KW-0472">Membrane</keyword>
<evidence type="ECO:0000313" key="2">
    <source>
        <dbReference type="EMBL" id="VVE74030.1"/>
    </source>
</evidence>
<dbReference type="InterPro" id="IPR019670">
    <property type="entry name" value="DUF2523"/>
</dbReference>
<dbReference type="AlphaFoldDB" id="A0A5E5API8"/>
<dbReference type="Pfam" id="PF10734">
    <property type="entry name" value="DUF2523"/>
    <property type="match status" value="1"/>
</dbReference>
<sequence>MSSLFAFLLSGINVGLHFVFRALIVKFVIFFALWYVTTEFVQVLTSAGVLPNPNSLSGAFVNLPSSAWYWLDLLAIPQGLPLVLAAMANRFIIRRIPMLG</sequence>
<name>A0A5E5API8_9BURK</name>
<evidence type="ECO:0008006" key="4">
    <source>
        <dbReference type="Google" id="ProtNLM"/>
    </source>
</evidence>
<dbReference type="RefSeq" id="WP_150740412.1">
    <property type="nucleotide sequence ID" value="NZ_CABPSP010000018.1"/>
</dbReference>
<dbReference type="Proteomes" id="UP000383122">
    <property type="component" value="Unassembled WGS sequence"/>
</dbReference>
<dbReference type="EMBL" id="CABPSP010000018">
    <property type="protein sequence ID" value="VVE74030.1"/>
    <property type="molecule type" value="Genomic_DNA"/>
</dbReference>
<proteinExistence type="predicted"/>
<evidence type="ECO:0000256" key="1">
    <source>
        <dbReference type="SAM" id="Phobius"/>
    </source>
</evidence>
<keyword evidence="3" id="KW-1185">Reference proteome</keyword>
<evidence type="ECO:0000313" key="3">
    <source>
        <dbReference type="Proteomes" id="UP000383122"/>
    </source>
</evidence>
<gene>
    <name evidence="2" type="ORF">PAN31117_04831</name>
</gene>
<accession>A0A5E5API8</accession>
<organism evidence="2 3">
    <name type="scientific">Pandoraea anapnoica</name>
    <dbReference type="NCBI Taxonomy" id="2508301"/>
    <lineage>
        <taxon>Bacteria</taxon>
        <taxon>Pseudomonadati</taxon>
        <taxon>Pseudomonadota</taxon>
        <taxon>Betaproteobacteria</taxon>
        <taxon>Burkholderiales</taxon>
        <taxon>Burkholderiaceae</taxon>
        <taxon>Pandoraea</taxon>
    </lineage>
</organism>
<feature type="transmembrane region" description="Helical" evidence="1">
    <location>
        <begin position="12"/>
        <end position="36"/>
    </location>
</feature>
<keyword evidence="1" id="KW-0812">Transmembrane</keyword>
<protein>
    <recommendedName>
        <fullName evidence="4">Phage-related membrane protein</fullName>
    </recommendedName>
</protein>
<reference evidence="2 3" key="1">
    <citation type="submission" date="2019-08" db="EMBL/GenBank/DDBJ databases">
        <authorList>
            <person name="Peeters C."/>
        </authorList>
    </citation>
    <scope>NUCLEOTIDE SEQUENCE [LARGE SCALE GENOMIC DNA]</scope>
    <source>
        <strain evidence="2 3">LMG 31117</strain>
    </source>
</reference>
<feature type="transmembrane region" description="Helical" evidence="1">
    <location>
        <begin position="67"/>
        <end position="88"/>
    </location>
</feature>
<keyword evidence="1" id="KW-1133">Transmembrane helix</keyword>
<dbReference type="OrthoDB" id="8481647at2"/>